<dbReference type="SUPFAM" id="SSF54427">
    <property type="entry name" value="NTF2-like"/>
    <property type="match status" value="1"/>
</dbReference>
<feature type="domain" description="SnoaL-like" evidence="1">
    <location>
        <begin position="13"/>
        <end position="111"/>
    </location>
</feature>
<reference evidence="2 3" key="1">
    <citation type="submission" date="2023-07" db="EMBL/GenBank/DDBJ databases">
        <title>Sequencing the genomes of 1000 actinobacteria strains.</title>
        <authorList>
            <person name="Klenk H.-P."/>
        </authorList>
    </citation>
    <scope>NUCLEOTIDE SEQUENCE [LARGE SCALE GENOMIC DNA]</scope>
    <source>
        <strain evidence="2 3">GD13</strain>
    </source>
</reference>
<dbReference type="Pfam" id="PF12680">
    <property type="entry name" value="SnoaL_2"/>
    <property type="match status" value="1"/>
</dbReference>
<proteinExistence type="predicted"/>
<keyword evidence="2" id="KW-0413">Isomerase</keyword>
<keyword evidence="3" id="KW-1185">Reference proteome</keyword>
<organism evidence="2 3">
    <name type="scientific">Nocardioides massiliensis</name>
    <dbReference type="NCBI Taxonomy" id="1325935"/>
    <lineage>
        <taxon>Bacteria</taxon>
        <taxon>Bacillati</taxon>
        <taxon>Actinomycetota</taxon>
        <taxon>Actinomycetes</taxon>
        <taxon>Propionibacteriales</taxon>
        <taxon>Nocardioidaceae</taxon>
        <taxon>Nocardioides</taxon>
    </lineage>
</organism>
<gene>
    <name evidence="2" type="ORF">J2S59_001293</name>
</gene>
<sequence length="124" mass="13567">MPASDEQVRTTIESYVRLVGEGTGEEIVALFADDATVEDPVGTDVRRGREQLLEFYVGLGSLKRSARMLDAKVVAGHAAFSFELTIDFGEMAQKITPIDVMTFDDEGRITSMRAYWGASDAVTV</sequence>
<name>A0ABT9NM34_9ACTN</name>
<dbReference type="RefSeq" id="WP_068118301.1">
    <property type="nucleotide sequence ID" value="NZ_CCXJ01000134.1"/>
</dbReference>
<dbReference type="Gene3D" id="3.10.450.50">
    <property type="match status" value="1"/>
</dbReference>
<dbReference type="InterPro" id="IPR032710">
    <property type="entry name" value="NTF2-like_dom_sf"/>
</dbReference>
<evidence type="ECO:0000313" key="3">
    <source>
        <dbReference type="Proteomes" id="UP001240447"/>
    </source>
</evidence>
<protein>
    <submittedName>
        <fullName evidence="2">Steroid delta-isomerase</fullName>
        <ecNumber evidence="2">5.3.3.1</ecNumber>
    </submittedName>
</protein>
<dbReference type="InterPro" id="IPR037401">
    <property type="entry name" value="SnoaL-like"/>
</dbReference>
<evidence type="ECO:0000259" key="1">
    <source>
        <dbReference type="Pfam" id="PF12680"/>
    </source>
</evidence>
<accession>A0ABT9NM34</accession>
<dbReference type="GO" id="GO:0004769">
    <property type="term" value="F:steroid Delta-isomerase activity"/>
    <property type="evidence" value="ECO:0007669"/>
    <property type="project" value="UniProtKB-EC"/>
</dbReference>
<evidence type="ECO:0000313" key="2">
    <source>
        <dbReference type="EMBL" id="MDP9821484.1"/>
    </source>
</evidence>
<comment type="caution">
    <text evidence="2">The sequence shown here is derived from an EMBL/GenBank/DDBJ whole genome shotgun (WGS) entry which is preliminary data.</text>
</comment>
<dbReference type="EMBL" id="JAUSQM010000001">
    <property type="protein sequence ID" value="MDP9821484.1"/>
    <property type="molecule type" value="Genomic_DNA"/>
</dbReference>
<dbReference type="EC" id="5.3.3.1" evidence="2"/>
<dbReference type="Proteomes" id="UP001240447">
    <property type="component" value="Unassembled WGS sequence"/>
</dbReference>